<gene>
    <name evidence="1" type="ORF">S12H4_36074</name>
</gene>
<accession>X1S7I7</accession>
<comment type="caution">
    <text evidence="1">The sequence shown here is derived from an EMBL/GenBank/DDBJ whole genome shotgun (WGS) entry which is preliminary data.</text>
</comment>
<reference evidence="1" key="1">
    <citation type="journal article" date="2014" name="Front. Microbiol.">
        <title>High frequency of phylogenetically diverse reductive dehalogenase-homologous genes in deep subseafloor sedimentary metagenomes.</title>
        <authorList>
            <person name="Kawai M."/>
            <person name="Futagami T."/>
            <person name="Toyoda A."/>
            <person name="Takaki Y."/>
            <person name="Nishi S."/>
            <person name="Hori S."/>
            <person name="Arai W."/>
            <person name="Tsubouchi T."/>
            <person name="Morono Y."/>
            <person name="Uchiyama I."/>
            <person name="Ito T."/>
            <person name="Fujiyama A."/>
            <person name="Inagaki F."/>
            <person name="Takami H."/>
        </authorList>
    </citation>
    <scope>NUCLEOTIDE SEQUENCE</scope>
    <source>
        <strain evidence="1">Expedition CK06-06</strain>
    </source>
</reference>
<name>X1S7I7_9ZZZZ</name>
<evidence type="ECO:0000313" key="1">
    <source>
        <dbReference type="EMBL" id="GAI88982.1"/>
    </source>
</evidence>
<sequence length="67" mass="7895">MNLLTGQEIIEYQKVNVIVKYKVLTNYMKIKEKDRVQRNSITYNVELVDDKFFADKISVVLLDVAKE</sequence>
<proteinExistence type="predicted"/>
<protein>
    <submittedName>
        <fullName evidence="1">Uncharacterized protein</fullName>
    </submittedName>
</protein>
<organism evidence="1">
    <name type="scientific">marine sediment metagenome</name>
    <dbReference type="NCBI Taxonomy" id="412755"/>
    <lineage>
        <taxon>unclassified sequences</taxon>
        <taxon>metagenomes</taxon>
        <taxon>ecological metagenomes</taxon>
    </lineage>
</organism>
<dbReference type="EMBL" id="BARW01021478">
    <property type="protein sequence ID" value="GAI88982.1"/>
    <property type="molecule type" value="Genomic_DNA"/>
</dbReference>
<dbReference type="AlphaFoldDB" id="X1S7I7"/>